<protein>
    <recommendedName>
        <fullName evidence="4">Ead/Ea22-like family protein</fullName>
    </recommendedName>
</protein>
<evidence type="ECO:0000256" key="1">
    <source>
        <dbReference type="SAM" id="Coils"/>
    </source>
</evidence>
<keyword evidence="1" id="KW-0175">Coiled coil</keyword>
<proteinExistence type="predicted"/>
<organism evidence="2 3">
    <name type="scientific">Mesobacillus zeae</name>
    <dbReference type="NCBI Taxonomy" id="1917180"/>
    <lineage>
        <taxon>Bacteria</taxon>
        <taxon>Bacillati</taxon>
        <taxon>Bacillota</taxon>
        <taxon>Bacilli</taxon>
        <taxon>Bacillales</taxon>
        <taxon>Bacillaceae</taxon>
        <taxon>Mesobacillus</taxon>
    </lineage>
</organism>
<feature type="coiled-coil region" evidence="1">
    <location>
        <begin position="97"/>
        <end position="124"/>
    </location>
</feature>
<dbReference type="RefSeq" id="WP_119110919.1">
    <property type="nucleotide sequence ID" value="NZ_CBCSEO010000001.1"/>
</dbReference>
<gene>
    <name evidence="2" type="ORF">D1970_00455</name>
</gene>
<keyword evidence="3" id="KW-1185">Reference proteome</keyword>
<sequence>MTLTQTEIDAIRARTEAATEGPWEPASLANGYVIAVGEFSVVASVIEYDDNGDIHTTLTQNHENNRQFIAHARQDVPKLLDEIQRLKDILFLEQAEYLEMKRKKNEALAEIERLNGIVELANRAAVSAIAMLGKRGATE</sequence>
<comment type="caution">
    <text evidence="2">The sequence shown here is derived from an EMBL/GenBank/DDBJ whole genome shotgun (WGS) entry which is preliminary data.</text>
</comment>
<evidence type="ECO:0000313" key="2">
    <source>
        <dbReference type="EMBL" id="RID89007.1"/>
    </source>
</evidence>
<dbReference type="EMBL" id="QWVT01000001">
    <property type="protein sequence ID" value="RID89007.1"/>
    <property type="molecule type" value="Genomic_DNA"/>
</dbReference>
<reference evidence="2 3" key="1">
    <citation type="submission" date="2018-08" db="EMBL/GenBank/DDBJ databases">
        <title>Bacillus jemisoniae sp. nov., Bacillus chryseoplanitiae sp. nov., Bacillus resnikiae sp. nov., and Bacillus frankliniae sp. nov., isolated from Viking spacecraft and associated surfaces.</title>
        <authorList>
            <person name="Seuylemezian A."/>
            <person name="Vaishampayan P."/>
        </authorList>
    </citation>
    <scope>NUCLEOTIDE SEQUENCE [LARGE SCALE GENOMIC DNA]</scope>
    <source>
        <strain evidence="2 3">JJ-247</strain>
    </source>
</reference>
<dbReference type="Proteomes" id="UP000265816">
    <property type="component" value="Unassembled WGS sequence"/>
</dbReference>
<name>A0A398BH09_9BACI</name>
<dbReference type="OrthoDB" id="2088266at2"/>
<accession>A0A398BH09</accession>
<evidence type="ECO:0008006" key="4">
    <source>
        <dbReference type="Google" id="ProtNLM"/>
    </source>
</evidence>
<evidence type="ECO:0000313" key="3">
    <source>
        <dbReference type="Proteomes" id="UP000265816"/>
    </source>
</evidence>
<dbReference type="AlphaFoldDB" id="A0A398BH09"/>